<dbReference type="EMBL" id="AJ890364">
    <property type="protein sequence ID" value="CAI65440.1"/>
    <property type="molecule type" value="Genomic_DNA"/>
</dbReference>
<protein>
    <submittedName>
        <fullName evidence="1">Uncharacterized protein</fullName>
    </submittedName>
</protein>
<organismHost>
    <name type="scientific">Emiliania huxleyi</name>
    <name type="common">Coccolithophore</name>
    <name type="synonym">Pontosphaera huxleyi</name>
    <dbReference type="NCBI Taxonomy" id="2903"/>
</organismHost>
<evidence type="ECO:0000313" key="1">
    <source>
        <dbReference type="EMBL" id="CAI65440.1"/>
    </source>
</evidence>
<evidence type="ECO:0000313" key="2">
    <source>
        <dbReference type="Proteomes" id="UP000000863"/>
    </source>
</evidence>
<reference evidence="1 2" key="1">
    <citation type="journal article" date="2005" name="Science">
        <title>Complete genome sequence and lytic phase transcription profile of a Coccolithovirus.</title>
        <authorList>
            <person name="Wilson W.H."/>
            <person name="Schroeder D.C."/>
            <person name="Allen M.J."/>
            <person name="Holden M.T.G."/>
            <person name="Parkhill J."/>
            <person name="Barrell B.G."/>
            <person name="Churcher C."/>
            <person name="Hamlin N."/>
            <person name="Mungall K."/>
            <person name="Norbertczak H."/>
            <person name="Quail M.A."/>
            <person name="Price C."/>
            <person name="Rabbinowitsch E."/>
            <person name="Walker D."/>
            <person name="Craigon M."/>
            <person name="Roy D."/>
            <person name="Ghazal P."/>
        </authorList>
    </citation>
    <scope>NUCLEOTIDE SEQUENCE [LARGE SCALE GENOMIC DNA]</scope>
    <source>
        <strain evidence="2">Isolate United Kingdom/English Channel/1999</strain>
    </source>
</reference>
<dbReference type="Proteomes" id="UP000000863">
    <property type="component" value="Segment"/>
</dbReference>
<dbReference type="RefSeq" id="YP_293771.1">
    <property type="nucleotide sequence ID" value="NC_007346.1"/>
</dbReference>
<organism evidence="1 2">
    <name type="scientific">Emiliania huxleyi virus 86 (isolate United Kingdom/English Channel/1999)</name>
    <name type="common">EhV-86</name>
    <dbReference type="NCBI Taxonomy" id="654925"/>
    <lineage>
        <taxon>Viruses</taxon>
        <taxon>Varidnaviria</taxon>
        <taxon>Bamfordvirae</taxon>
        <taxon>Nucleocytoviricota</taxon>
        <taxon>Megaviricetes</taxon>
        <taxon>Algavirales</taxon>
        <taxon>Phycodnaviridae</taxon>
        <taxon>Coccolithovirus</taxon>
        <taxon>Coccolithovirus huxleyi</taxon>
        <taxon>Emiliania huxleyi virus 86</taxon>
    </lineage>
</organism>
<dbReference type="GeneID" id="3655014"/>
<keyword evidence="2" id="KW-1185">Reference proteome</keyword>
<name>Q4A3B4_EHV8U</name>
<dbReference type="KEGG" id="vg:3655014"/>
<sequence>MFRRGDETEYITSIREIVTRYMTSYEKYHTLIYGIHKRRPGWGDNLRLQSLEENDGDVIMATNDLLINRPWKMLDRELSQHENFISASDLLQHIDQTYGKTYSIDAPLEFKTTRDYNLAKYINSNLETILETFFSTCKMYIGNLKILPEQVLMVIWNTTILPCHSESCMIPHHEYTDIDHMLVIRNPANVPLKFHINTTMPGSGKSIILGQTAMRFVNDDNIFNVYANAHKNPPDRVDYGGFSTTVKNNIERYLARLFLIICPVALKTQLHETMKKIVEGTNVDLWFNIDSRNMKTAYDSKKRIIWIVPMNQTTTAMLREEPSYDFLACGMDECNASITKHGNFPESEAMTYIITQATPIKLNDEMSTKPKHKLRQALQYPVFPASTFALTKTSAYAYMKAQMMFTPSFIRDALNQRAIAMMPPGYNIYTLECNFVNIRTVLTGQRNDVLAPIGIRDFLRDELAPHATRVASISPTQYQELIERLNIDQLNIDVISGILKDAVDMITVPSNASVEQQRSASKMRSNLTRLGANLDSVFQTSMECPVLLCQVTRQNAVILSCCMNVICKEADDNLRLHNATSCPMCRVRRTTSVTMSEEEPDVEVENDFELIENETIPQTIQRLTAMKNSPVDSIAHLINASINANPSSRILLMSARFLGVNVAGMTAIAHIRRQVHAAFPNTEFLDSSGRKKVNVGKYNSPLKYTNPYVVMMDISDRSNTAQGLDLYSTTLSIIAGDSRNDIKLQIIMRSSRMGLNNENAFPRAIVNVI</sequence>
<accession>Q4A3B4</accession>
<proteinExistence type="predicted"/>
<gene>
    <name evidence="1" type="ORF">EhV017</name>
</gene>